<organism evidence="5 6">
    <name type="scientific">Eimeria mitis</name>
    <dbReference type="NCBI Taxonomy" id="44415"/>
    <lineage>
        <taxon>Eukaryota</taxon>
        <taxon>Sar</taxon>
        <taxon>Alveolata</taxon>
        <taxon>Apicomplexa</taxon>
        <taxon>Conoidasida</taxon>
        <taxon>Coccidia</taxon>
        <taxon>Eucoccidiorida</taxon>
        <taxon>Eimeriorina</taxon>
        <taxon>Eimeriidae</taxon>
        <taxon>Eimeria</taxon>
    </lineage>
</organism>
<dbReference type="PANTHER" id="PTHR30098">
    <property type="entry name" value="LEUCYL/PHENYLALANYL-TRNA--PROTEIN TRANSFERASE"/>
    <property type="match status" value="1"/>
</dbReference>
<feature type="region of interest" description="Disordered" evidence="4">
    <location>
        <begin position="230"/>
        <end position="272"/>
    </location>
</feature>
<dbReference type="GeneID" id="60404316"/>
<dbReference type="PANTHER" id="PTHR30098:SF2">
    <property type="entry name" value="LEUCYL_PHENYLALANYL-TRNA--PROTEIN TRANSFERASE"/>
    <property type="match status" value="1"/>
</dbReference>
<evidence type="ECO:0000256" key="3">
    <source>
        <dbReference type="ARBA" id="ARBA00023315"/>
    </source>
</evidence>
<keyword evidence="1" id="KW-0963">Cytoplasm</keyword>
<sequence>MCLFLNLDKGVTLASKNLRRKSRHFLVSVDRAFDEVLAGCVRRHGENWLWKSVRQVRPLRLFLSLCLCNCQSVSELCTGELCARLHYGVSAKAYLKGLLLRLLPRTTTAYNRLCSKVVANFFVLKMCSCTVLKFGYREVGVSIGRVYTSLTAFTDADSAGTAQLTATRLLLRKAGYELLDLGMNLPYKATLGAKPLPREVFLKLFRRLRDRNATPLDATMQQCHESIQAAAKPQYGTTEQSKGQWVGRQDGTSRTASKDIRGEPTPPAAENVQRLHLPPGCVRCVDLFRLLEGS</sequence>
<proteinExistence type="predicted"/>
<reference evidence="5" key="2">
    <citation type="submission" date="2013-10" db="EMBL/GenBank/DDBJ databases">
        <authorList>
            <person name="Aslett M."/>
        </authorList>
    </citation>
    <scope>NUCLEOTIDE SEQUENCE [LARGE SCALE GENOMIC DNA]</scope>
    <source>
        <strain evidence="5">Houghton</strain>
    </source>
</reference>
<keyword evidence="6" id="KW-1185">Reference proteome</keyword>
<reference evidence="5" key="1">
    <citation type="submission" date="2013-10" db="EMBL/GenBank/DDBJ databases">
        <title>Genomic analysis of the causative agents of coccidiosis in chickens.</title>
        <authorList>
            <person name="Reid A.J."/>
            <person name="Blake D."/>
            <person name="Billington K."/>
            <person name="Browne H."/>
            <person name="Dunn M."/>
            <person name="Hung S."/>
            <person name="Kawahara F."/>
            <person name="Miranda-Saavedra D."/>
            <person name="Mourier T."/>
            <person name="Nagra H."/>
            <person name="Otto T.D."/>
            <person name="Rawlings N."/>
            <person name="Sanchez A."/>
            <person name="Sanders M."/>
            <person name="Subramaniam C."/>
            <person name="Tay Y."/>
            <person name="Dear P."/>
            <person name="Doerig C."/>
            <person name="Gruber A."/>
            <person name="Parkinson J."/>
            <person name="Shirley M."/>
            <person name="Wan K.L."/>
            <person name="Berriman M."/>
            <person name="Tomley F."/>
            <person name="Pain A."/>
        </authorList>
    </citation>
    <scope>NUCLEOTIDE SEQUENCE [LARGE SCALE GENOMIC DNA]</scope>
    <source>
        <strain evidence="5">Houghton</strain>
    </source>
</reference>
<dbReference type="GO" id="GO:0005737">
    <property type="term" value="C:cytoplasm"/>
    <property type="evidence" value="ECO:0007669"/>
    <property type="project" value="TreeGrafter"/>
</dbReference>
<dbReference type="AlphaFoldDB" id="U6KE99"/>
<dbReference type="InterPro" id="IPR042203">
    <property type="entry name" value="Leu/Phe-tRNA_Trfase_C"/>
</dbReference>
<dbReference type="GO" id="GO:0030163">
    <property type="term" value="P:protein catabolic process"/>
    <property type="evidence" value="ECO:0007669"/>
    <property type="project" value="InterPro"/>
</dbReference>
<evidence type="ECO:0000313" key="6">
    <source>
        <dbReference type="Proteomes" id="UP000030744"/>
    </source>
</evidence>
<dbReference type="Proteomes" id="UP000030744">
    <property type="component" value="Unassembled WGS sequence"/>
</dbReference>
<name>U6KE99_9EIME</name>
<dbReference type="VEuPathDB" id="ToxoDB:EMH_0078500"/>
<dbReference type="InterPro" id="IPR004616">
    <property type="entry name" value="Leu/Phe-tRNA_Trfase"/>
</dbReference>
<keyword evidence="3" id="KW-0012">Acyltransferase</keyword>
<dbReference type="Pfam" id="PF03588">
    <property type="entry name" value="Leu_Phe_trans"/>
    <property type="match status" value="1"/>
</dbReference>
<dbReference type="InterPro" id="IPR016181">
    <property type="entry name" value="Acyl_CoA_acyltransferase"/>
</dbReference>
<accession>U6KE99</accession>
<protein>
    <submittedName>
        <fullName evidence="5">Uncharacterized protein</fullName>
    </submittedName>
</protein>
<keyword evidence="2" id="KW-0808">Transferase</keyword>
<evidence type="ECO:0000256" key="4">
    <source>
        <dbReference type="SAM" id="MobiDB-lite"/>
    </source>
</evidence>
<dbReference type="GO" id="GO:0008914">
    <property type="term" value="F:leucyl-tRNA--protein transferase activity"/>
    <property type="evidence" value="ECO:0007669"/>
    <property type="project" value="InterPro"/>
</dbReference>
<dbReference type="EMBL" id="HG735787">
    <property type="protein sequence ID" value="CDJ36325.1"/>
    <property type="molecule type" value="Genomic_DNA"/>
</dbReference>
<evidence type="ECO:0000313" key="5">
    <source>
        <dbReference type="EMBL" id="CDJ36325.1"/>
    </source>
</evidence>
<evidence type="ECO:0000256" key="2">
    <source>
        <dbReference type="ARBA" id="ARBA00022679"/>
    </source>
</evidence>
<evidence type="ECO:0000256" key="1">
    <source>
        <dbReference type="ARBA" id="ARBA00022490"/>
    </source>
</evidence>
<dbReference type="RefSeq" id="XP_037878614.1">
    <property type="nucleotide sequence ID" value="XM_038022760.1"/>
</dbReference>
<dbReference type="SUPFAM" id="SSF55729">
    <property type="entry name" value="Acyl-CoA N-acyltransferases (Nat)"/>
    <property type="match status" value="1"/>
</dbReference>
<dbReference type="Gene3D" id="3.40.630.70">
    <property type="entry name" value="Leucyl/phenylalanyl-tRNA-protein transferase, C-terminal domain"/>
    <property type="match status" value="2"/>
</dbReference>
<gene>
    <name evidence="5" type="ORF">EMH_0078500</name>
</gene>
<dbReference type="OrthoDB" id="2122564at2759"/>